<dbReference type="CDD" id="cd04489">
    <property type="entry name" value="ExoVII_LU_OBF"/>
    <property type="match status" value="1"/>
</dbReference>
<dbReference type="HAMAP" id="MF_00378">
    <property type="entry name" value="Exonuc_7_L"/>
    <property type="match status" value="1"/>
</dbReference>
<comment type="subcellular location">
    <subcellularLocation>
        <location evidence="5 6">Cytoplasm</location>
    </subcellularLocation>
</comment>
<comment type="subunit">
    <text evidence="5">Heterooligomer composed of large and small subunits.</text>
</comment>
<evidence type="ECO:0000256" key="6">
    <source>
        <dbReference type="RuleBase" id="RU004355"/>
    </source>
</evidence>
<reference evidence="9 10" key="1">
    <citation type="submission" date="2019-03" db="EMBL/GenBank/DDBJ databases">
        <title>Diverse conjugative elements silence natural transformation in Legionella species.</title>
        <authorList>
            <person name="Durieux I."/>
            <person name="Ginevra C."/>
            <person name="Attaiech L."/>
            <person name="Picq K."/>
            <person name="Juan P.A."/>
            <person name="Jarraud S."/>
            <person name="Charpentier X."/>
        </authorList>
    </citation>
    <scope>NUCLEOTIDE SEQUENCE [LARGE SCALE GENOMIC DNA]</scope>
    <source>
        <strain evidence="9 10">HL-0427-4011</strain>
    </source>
</reference>
<gene>
    <name evidence="5" type="primary">xseA</name>
    <name evidence="9" type="ORF">E3983_08650</name>
</gene>
<dbReference type="NCBIfam" id="TIGR00237">
    <property type="entry name" value="xseA"/>
    <property type="match status" value="1"/>
</dbReference>
<dbReference type="GO" id="GO:0003676">
    <property type="term" value="F:nucleic acid binding"/>
    <property type="evidence" value="ECO:0007669"/>
    <property type="project" value="InterPro"/>
</dbReference>
<dbReference type="RefSeq" id="WP_135060662.1">
    <property type="nucleotide sequence ID" value="NZ_CP038254.1"/>
</dbReference>
<protein>
    <recommendedName>
        <fullName evidence="5">Exodeoxyribonuclease 7 large subunit</fullName>
        <ecNumber evidence="5">3.1.11.6</ecNumber>
    </recommendedName>
    <alternativeName>
        <fullName evidence="5">Exodeoxyribonuclease VII large subunit</fullName>
        <shortName evidence="5">Exonuclease VII large subunit</shortName>
    </alternativeName>
</protein>
<dbReference type="Pfam" id="PF13742">
    <property type="entry name" value="tRNA_anti_2"/>
    <property type="match status" value="1"/>
</dbReference>
<dbReference type="Pfam" id="PF02601">
    <property type="entry name" value="Exonuc_VII_L"/>
    <property type="match status" value="1"/>
</dbReference>
<sequence>MIFETQVFTVSQLNRQVRNFLERDIGEIHVEGEISNLMQPASGHFYFTLKDDQAQLRCVFFKNRHHYPAKKIVDGQHIVAKGKLSLYEARGDYQLIIDRITDTGLGKLHQQFEELKQKLSSEGLFENQRKKKPPLFPEYIGVITSLTGAAVRDILTTLARRYPFAKILIFPSEVQGNQAYKQLINAIVRAEKDKRSDVLILARGGGSLEDLWAFNHELLARKIASCSIPIVSGVGHETDFTIADFVSDLRAATPTAAAESVAPDTLQLMKCFNQFHQQFYSTISKQMQHHELKLNHLRQKIASPGRLIFGHWQTIDFLERRLRYSFSKCIHHRQHQLQLYLSRLQNQNPKFIVKHALARLNALNIKLGQCMQNKLNQLKQHLSAHLSTLHAVSPLATLERGYAIALHDKKVLFSSKQIVPGNIIDVQLSQGHLTCNVLKTGD</sequence>
<evidence type="ECO:0000259" key="8">
    <source>
        <dbReference type="Pfam" id="PF13742"/>
    </source>
</evidence>
<name>A0AAX1EH84_9GAMM</name>
<accession>A0AAX1EH84</accession>
<evidence type="ECO:0000256" key="5">
    <source>
        <dbReference type="HAMAP-Rule" id="MF_00378"/>
    </source>
</evidence>
<keyword evidence="2 5" id="KW-0540">Nuclease</keyword>
<feature type="domain" description="Exonuclease VII large subunit C-terminal" evidence="7">
    <location>
        <begin position="124"/>
        <end position="435"/>
    </location>
</feature>
<dbReference type="PANTHER" id="PTHR30008:SF0">
    <property type="entry name" value="EXODEOXYRIBONUCLEASE 7 LARGE SUBUNIT"/>
    <property type="match status" value="1"/>
</dbReference>
<dbReference type="GO" id="GO:0005737">
    <property type="term" value="C:cytoplasm"/>
    <property type="evidence" value="ECO:0007669"/>
    <property type="project" value="UniProtKB-SubCell"/>
</dbReference>
<evidence type="ECO:0000313" key="9">
    <source>
        <dbReference type="EMBL" id="QBR84422.1"/>
    </source>
</evidence>
<dbReference type="InterPro" id="IPR020579">
    <property type="entry name" value="Exonuc_VII_lsu_C"/>
</dbReference>
<comment type="similarity">
    <text evidence="5 6">Belongs to the XseA family.</text>
</comment>
<evidence type="ECO:0000256" key="4">
    <source>
        <dbReference type="ARBA" id="ARBA00022839"/>
    </source>
</evidence>
<evidence type="ECO:0000256" key="2">
    <source>
        <dbReference type="ARBA" id="ARBA00022722"/>
    </source>
</evidence>
<organism evidence="9 10">
    <name type="scientific">Legionella israelensis</name>
    <dbReference type="NCBI Taxonomy" id="454"/>
    <lineage>
        <taxon>Bacteria</taxon>
        <taxon>Pseudomonadati</taxon>
        <taxon>Pseudomonadota</taxon>
        <taxon>Gammaproteobacteria</taxon>
        <taxon>Legionellales</taxon>
        <taxon>Legionellaceae</taxon>
        <taxon>Legionella</taxon>
    </lineage>
</organism>
<evidence type="ECO:0000313" key="10">
    <source>
        <dbReference type="Proteomes" id="UP000295517"/>
    </source>
</evidence>
<comment type="function">
    <text evidence="5">Bidirectionally degrades single-stranded DNA into large acid-insoluble oligonucleotides, which are then degraded further into small acid-soluble oligonucleotides.</text>
</comment>
<keyword evidence="4 5" id="KW-0269">Exonuclease</keyword>
<dbReference type="Proteomes" id="UP000295517">
    <property type="component" value="Chromosome"/>
</dbReference>
<dbReference type="GO" id="GO:0006308">
    <property type="term" value="P:DNA catabolic process"/>
    <property type="evidence" value="ECO:0007669"/>
    <property type="project" value="UniProtKB-UniRule"/>
</dbReference>
<comment type="catalytic activity">
    <reaction evidence="5 6">
        <text>Exonucleolytic cleavage in either 5'- to 3'- or 3'- to 5'-direction to yield nucleoside 5'-phosphates.</text>
        <dbReference type="EC" id="3.1.11.6"/>
    </reaction>
</comment>
<dbReference type="InterPro" id="IPR003753">
    <property type="entry name" value="Exonuc_VII_L"/>
</dbReference>
<dbReference type="EMBL" id="CP038254">
    <property type="protein sequence ID" value="QBR84422.1"/>
    <property type="molecule type" value="Genomic_DNA"/>
</dbReference>
<feature type="domain" description="OB-fold nucleic acid binding" evidence="8">
    <location>
        <begin position="8"/>
        <end position="100"/>
    </location>
</feature>
<dbReference type="PANTHER" id="PTHR30008">
    <property type="entry name" value="EXODEOXYRIBONUCLEASE 7 LARGE SUBUNIT"/>
    <property type="match status" value="1"/>
</dbReference>
<keyword evidence="1 5" id="KW-0963">Cytoplasm</keyword>
<evidence type="ECO:0000259" key="7">
    <source>
        <dbReference type="Pfam" id="PF02601"/>
    </source>
</evidence>
<evidence type="ECO:0000256" key="3">
    <source>
        <dbReference type="ARBA" id="ARBA00022801"/>
    </source>
</evidence>
<dbReference type="InterPro" id="IPR025824">
    <property type="entry name" value="OB-fold_nuc-bd_dom"/>
</dbReference>
<dbReference type="AlphaFoldDB" id="A0AAX1EH84"/>
<dbReference type="EC" id="3.1.11.6" evidence="5"/>
<dbReference type="GO" id="GO:0009318">
    <property type="term" value="C:exodeoxyribonuclease VII complex"/>
    <property type="evidence" value="ECO:0007669"/>
    <property type="project" value="UniProtKB-UniRule"/>
</dbReference>
<keyword evidence="3 5" id="KW-0378">Hydrolase</keyword>
<proteinExistence type="inferred from homology"/>
<evidence type="ECO:0000256" key="1">
    <source>
        <dbReference type="ARBA" id="ARBA00022490"/>
    </source>
</evidence>
<dbReference type="GO" id="GO:0008855">
    <property type="term" value="F:exodeoxyribonuclease VII activity"/>
    <property type="evidence" value="ECO:0007669"/>
    <property type="project" value="UniProtKB-UniRule"/>
</dbReference>